<keyword evidence="3" id="KW-0479">Metal-binding</keyword>
<feature type="domain" description="Alcohol dehydrogenase-like C-terminal" evidence="6">
    <location>
        <begin position="194"/>
        <end position="322"/>
    </location>
</feature>
<dbReference type="Gene3D" id="3.90.180.10">
    <property type="entry name" value="Medium-chain alcohol dehydrogenases, catalytic domain"/>
    <property type="match status" value="1"/>
</dbReference>
<dbReference type="SUPFAM" id="SSF51735">
    <property type="entry name" value="NAD(P)-binding Rossmann-fold domains"/>
    <property type="match status" value="1"/>
</dbReference>
<feature type="domain" description="Alcohol dehydrogenase-like N-terminal" evidence="7">
    <location>
        <begin position="35"/>
        <end position="156"/>
    </location>
</feature>
<reference evidence="8 9" key="1">
    <citation type="submission" date="2019-04" db="EMBL/GenBank/DDBJ databases">
        <title>Friends and foes A comparative genomics studyof 23 Aspergillus species from section Flavi.</title>
        <authorList>
            <consortium name="DOE Joint Genome Institute"/>
            <person name="Kjaerbolling I."/>
            <person name="Vesth T."/>
            <person name="Frisvad J.C."/>
            <person name="Nybo J.L."/>
            <person name="Theobald S."/>
            <person name="Kildgaard S."/>
            <person name="Isbrandt T."/>
            <person name="Kuo A."/>
            <person name="Sato A."/>
            <person name="Lyhne E.K."/>
            <person name="Kogle M.E."/>
            <person name="Wiebenga A."/>
            <person name="Kun R.S."/>
            <person name="Lubbers R.J."/>
            <person name="Makela M.R."/>
            <person name="Barry K."/>
            <person name="Chovatia M."/>
            <person name="Clum A."/>
            <person name="Daum C."/>
            <person name="Haridas S."/>
            <person name="He G."/>
            <person name="LaButti K."/>
            <person name="Lipzen A."/>
            <person name="Mondo S."/>
            <person name="Riley R."/>
            <person name="Salamov A."/>
            <person name="Simmons B.A."/>
            <person name="Magnuson J.K."/>
            <person name="Henrissat B."/>
            <person name="Mortensen U.H."/>
            <person name="Larsen T.O."/>
            <person name="Devries R.P."/>
            <person name="Grigoriev I.V."/>
            <person name="Machida M."/>
            <person name="Baker S.E."/>
            <person name="Andersen M.R."/>
        </authorList>
    </citation>
    <scope>NUCLEOTIDE SEQUENCE [LARGE SCALE GENOMIC DNA]</scope>
    <source>
        <strain evidence="8 9">CBS 763.97</strain>
    </source>
</reference>
<comment type="cofactor">
    <cofactor evidence="1">
        <name>Zn(2+)</name>
        <dbReference type="ChEBI" id="CHEBI:29105"/>
    </cofactor>
</comment>
<dbReference type="Pfam" id="PF00107">
    <property type="entry name" value="ADH_zinc_N"/>
    <property type="match status" value="1"/>
</dbReference>
<evidence type="ECO:0000313" key="9">
    <source>
        <dbReference type="Proteomes" id="UP000326268"/>
    </source>
</evidence>
<dbReference type="GO" id="GO:0034079">
    <property type="term" value="P:butanediol biosynthetic process"/>
    <property type="evidence" value="ECO:0007669"/>
    <property type="project" value="TreeGrafter"/>
</dbReference>
<dbReference type="GO" id="GO:0046872">
    <property type="term" value="F:metal ion binding"/>
    <property type="evidence" value="ECO:0007669"/>
    <property type="project" value="UniProtKB-KW"/>
</dbReference>
<evidence type="ECO:0000256" key="3">
    <source>
        <dbReference type="ARBA" id="ARBA00022723"/>
    </source>
</evidence>
<evidence type="ECO:0000256" key="2">
    <source>
        <dbReference type="ARBA" id="ARBA00008072"/>
    </source>
</evidence>
<evidence type="ECO:0000256" key="1">
    <source>
        <dbReference type="ARBA" id="ARBA00001947"/>
    </source>
</evidence>
<dbReference type="SUPFAM" id="SSF50129">
    <property type="entry name" value="GroES-like"/>
    <property type="match status" value="1"/>
</dbReference>
<dbReference type="Gene3D" id="3.40.50.720">
    <property type="entry name" value="NAD(P)-binding Rossmann-like Domain"/>
    <property type="match status" value="1"/>
</dbReference>
<gene>
    <name evidence="8" type="ORF">BDV27DRAFT_170024</name>
</gene>
<organism evidence="8 9">
    <name type="scientific">Aspergillus caelatus</name>
    <dbReference type="NCBI Taxonomy" id="61420"/>
    <lineage>
        <taxon>Eukaryota</taxon>
        <taxon>Fungi</taxon>
        <taxon>Dikarya</taxon>
        <taxon>Ascomycota</taxon>
        <taxon>Pezizomycotina</taxon>
        <taxon>Eurotiomycetes</taxon>
        <taxon>Eurotiomycetidae</taxon>
        <taxon>Eurotiales</taxon>
        <taxon>Aspergillaceae</taxon>
        <taxon>Aspergillus</taxon>
        <taxon>Aspergillus subgen. Circumdati</taxon>
    </lineage>
</organism>
<keyword evidence="5" id="KW-0560">Oxidoreductase</keyword>
<dbReference type="InterPro" id="IPR013149">
    <property type="entry name" value="ADH-like_C"/>
</dbReference>
<evidence type="ECO:0000256" key="5">
    <source>
        <dbReference type="ARBA" id="ARBA00023002"/>
    </source>
</evidence>
<dbReference type="GO" id="GO:0000721">
    <property type="term" value="F:(R,R)-butanediol dehydrogenase activity"/>
    <property type="evidence" value="ECO:0007669"/>
    <property type="project" value="TreeGrafter"/>
</dbReference>
<evidence type="ECO:0000259" key="7">
    <source>
        <dbReference type="Pfam" id="PF08240"/>
    </source>
</evidence>
<dbReference type="GeneID" id="43659636"/>
<dbReference type="OrthoDB" id="3941538at2759"/>
<evidence type="ECO:0000259" key="6">
    <source>
        <dbReference type="Pfam" id="PF00107"/>
    </source>
</evidence>
<dbReference type="InterPro" id="IPR011032">
    <property type="entry name" value="GroES-like_sf"/>
</dbReference>
<comment type="similarity">
    <text evidence="2">Belongs to the zinc-containing alcohol dehydrogenase family.</text>
</comment>
<dbReference type="InterPro" id="IPR036291">
    <property type="entry name" value="NAD(P)-bd_dom_sf"/>
</dbReference>
<keyword evidence="4" id="KW-0862">Zinc</keyword>
<proteinExistence type="inferred from homology"/>
<keyword evidence="9" id="KW-1185">Reference proteome</keyword>
<dbReference type="RefSeq" id="XP_031933374.1">
    <property type="nucleotide sequence ID" value="XM_032075190.1"/>
</dbReference>
<evidence type="ECO:0000256" key="4">
    <source>
        <dbReference type="ARBA" id="ARBA00022833"/>
    </source>
</evidence>
<protein>
    <submittedName>
        <fullName evidence="8">GroES-like protein</fullName>
    </submittedName>
</protein>
<dbReference type="Pfam" id="PF08240">
    <property type="entry name" value="ADH_N"/>
    <property type="match status" value="1"/>
</dbReference>
<evidence type="ECO:0000313" key="8">
    <source>
        <dbReference type="EMBL" id="KAE8370293.1"/>
    </source>
</evidence>
<dbReference type="CDD" id="cd08233">
    <property type="entry name" value="butanediol_DH_like"/>
    <property type="match status" value="1"/>
</dbReference>
<dbReference type="AlphaFoldDB" id="A0A5N7AKQ5"/>
<dbReference type="PANTHER" id="PTHR43161">
    <property type="entry name" value="SORBITOL DEHYDROGENASE"/>
    <property type="match status" value="1"/>
</dbReference>
<name>A0A5N7AKQ5_9EURO</name>
<dbReference type="Proteomes" id="UP000326268">
    <property type="component" value="Unassembled WGS sequence"/>
</dbReference>
<sequence length="376" mass="40626">MLSEYQGQDQVRAYRYHGNKDIRLETIPAQGELKEGEIRLSPAWCGICGTDVHEYLHGPVVPPTKENPHPLTGDTMPIILGHEFSGTVTEVHPSVDLKVGSFVAVEGLLADDSCYACVIRKRNICDQSAFLGLSANPGGLCESIVIPASVCHVLPDGMGLEAGALIEPLAVAWHAVSNAGIKAGQSAIVFGAGPIGLAVMLCLRAKGVSQILMSEPSTARHAQAIEMGARHVFDPTKVDVSGKANEICEGLGPDFAFDASGVQATITEGIKAIRKYGMYYNIALWSAPAIIDMHDMLYYGKTIKSDLSFSKGDFEAVIDAINRGLITHESLNSMITSRIELEELEEKGIQELIRNKERHVKILIRVDRTQPMPVGV</sequence>
<dbReference type="PANTHER" id="PTHR43161:SF23">
    <property type="entry name" value="(R,R)-BUTANEDIOL DEHYDROGENASE-RELATED"/>
    <property type="match status" value="1"/>
</dbReference>
<accession>A0A5N7AKQ5</accession>
<dbReference type="GO" id="GO:0005737">
    <property type="term" value="C:cytoplasm"/>
    <property type="evidence" value="ECO:0007669"/>
    <property type="project" value="TreeGrafter"/>
</dbReference>
<dbReference type="InterPro" id="IPR013154">
    <property type="entry name" value="ADH-like_N"/>
</dbReference>
<dbReference type="EMBL" id="ML737566">
    <property type="protein sequence ID" value="KAE8370293.1"/>
    <property type="molecule type" value="Genomic_DNA"/>
</dbReference>